<feature type="compositionally biased region" description="Basic and acidic residues" evidence="1">
    <location>
        <begin position="480"/>
        <end position="493"/>
    </location>
</feature>
<dbReference type="PANTHER" id="PTHR48125:SF10">
    <property type="entry name" value="OS12G0136300 PROTEIN"/>
    <property type="match status" value="1"/>
</dbReference>
<organism evidence="2 3">
    <name type="scientific">Sporothrix eucalyptigena</name>
    <dbReference type="NCBI Taxonomy" id="1812306"/>
    <lineage>
        <taxon>Eukaryota</taxon>
        <taxon>Fungi</taxon>
        <taxon>Dikarya</taxon>
        <taxon>Ascomycota</taxon>
        <taxon>Pezizomycotina</taxon>
        <taxon>Sordariomycetes</taxon>
        <taxon>Sordariomycetidae</taxon>
        <taxon>Ophiostomatales</taxon>
        <taxon>Ophiostomataceae</taxon>
        <taxon>Sporothrix</taxon>
    </lineage>
</organism>
<feature type="compositionally biased region" description="Polar residues" evidence="1">
    <location>
        <begin position="546"/>
        <end position="555"/>
    </location>
</feature>
<feature type="region of interest" description="Disordered" evidence="1">
    <location>
        <begin position="1"/>
        <end position="47"/>
    </location>
</feature>
<feature type="compositionally biased region" description="Pro residues" evidence="1">
    <location>
        <begin position="298"/>
        <end position="308"/>
    </location>
</feature>
<keyword evidence="3" id="KW-1185">Reference proteome</keyword>
<feature type="compositionally biased region" description="Low complexity" evidence="1">
    <location>
        <begin position="314"/>
        <end position="329"/>
    </location>
</feature>
<feature type="compositionally biased region" description="Polar residues" evidence="1">
    <location>
        <begin position="437"/>
        <end position="460"/>
    </location>
</feature>
<evidence type="ECO:0000313" key="2">
    <source>
        <dbReference type="EMBL" id="CAK7218564.1"/>
    </source>
</evidence>
<feature type="region of interest" description="Disordered" evidence="1">
    <location>
        <begin position="433"/>
        <end position="555"/>
    </location>
</feature>
<accession>A0ABP0BH61</accession>
<evidence type="ECO:0000313" key="3">
    <source>
        <dbReference type="Proteomes" id="UP001642482"/>
    </source>
</evidence>
<evidence type="ECO:0000256" key="1">
    <source>
        <dbReference type="SAM" id="MobiDB-lite"/>
    </source>
</evidence>
<gene>
    <name evidence="2" type="ORF">SEUCBS140593_003589</name>
</gene>
<comment type="caution">
    <text evidence="2">The sequence shown here is derived from an EMBL/GenBank/DDBJ whole genome shotgun (WGS) entry which is preliminary data.</text>
</comment>
<sequence>MAHRAPIVNPPSQAIPQPPPPRREPPIVDPRGGIEHPSPGRNYHQENPKVWDDYMRLTFAIEQCLSDSVRCAVRQNWEKCLLGTSFHQGFLLNAMLDKVSPDIARGSMRDFGAKIVKNTKAEIITHMSSADIDEVTNAILSIASDRFLDAALEMRLRTIDAKPLINALARAERLGYEPGDIIEEPMGGQERVIPQDVPVSQQPLPPPPPALAQPATKQCNICSRLFEDEPPYVYHVANKVCFENTYGLQYHNSTNACKKYVSPKPAVAAKATLSTAPAPAPTSAQATRAYVPYKAPSQLPPAPLPPARSPHVLPATRPTATPTRPEASQPLPPSSSQPERSQTPTIDPYAHLSEEKLASLNNELLRCEQIFTDRFREAEDIADPVERRTKLDNLKNSFGTRQSIIRKKYGVRLRERRTKAELQAERVRMGLDGKMSSAYSSPTGGRSGHYATTPTSSQPIDGTAYAVKRVRTENGTPSGRRSESESRESPDSTHRRRKTPTPGKAPPMAETLRAQRLPQPADDDDDNMSDSSSDNDDIPARLPDSVRQSLSASQR</sequence>
<feature type="region of interest" description="Disordered" evidence="1">
    <location>
        <begin position="294"/>
        <end position="346"/>
    </location>
</feature>
<name>A0ABP0BH61_9PEZI</name>
<reference evidence="2 3" key="1">
    <citation type="submission" date="2024-01" db="EMBL/GenBank/DDBJ databases">
        <authorList>
            <person name="Allen C."/>
            <person name="Tagirdzhanova G."/>
        </authorList>
    </citation>
    <scope>NUCLEOTIDE SEQUENCE [LARGE SCALE GENOMIC DNA]</scope>
</reference>
<feature type="compositionally biased region" description="Acidic residues" evidence="1">
    <location>
        <begin position="521"/>
        <end position="537"/>
    </location>
</feature>
<dbReference type="EMBL" id="CAWUHD010000028">
    <property type="protein sequence ID" value="CAK7218564.1"/>
    <property type="molecule type" value="Genomic_DNA"/>
</dbReference>
<dbReference type="Proteomes" id="UP001642482">
    <property type="component" value="Unassembled WGS sequence"/>
</dbReference>
<protein>
    <submittedName>
        <fullName evidence="2">Uncharacterized protein</fullName>
    </submittedName>
</protein>
<proteinExistence type="predicted"/>
<dbReference type="PANTHER" id="PTHR48125">
    <property type="entry name" value="LP07818P1"/>
    <property type="match status" value="1"/>
</dbReference>